<evidence type="ECO:0000313" key="14">
    <source>
        <dbReference type="EMBL" id="KAJ3437948.1"/>
    </source>
</evidence>
<dbReference type="Proteomes" id="UP001146793">
    <property type="component" value="Unassembled WGS sequence"/>
</dbReference>
<evidence type="ECO:0000256" key="5">
    <source>
        <dbReference type="ARBA" id="ARBA00022723"/>
    </source>
</evidence>
<evidence type="ECO:0000256" key="1">
    <source>
        <dbReference type="ARBA" id="ARBA00005380"/>
    </source>
</evidence>
<dbReference type="SUPFAM" id="SSF53613">
    <property type="entry name" value="Ribokinase-like"/>
    <property type="match status" value="1"/>
</dbReference>
<feature type="binding site" evidence="12">
    <location>
        <begin position="11"/>
        <end position="13"/>
    </location>
    <ligand>
        <name>substrate</name>
    </ligand>
</feature>
<dbReference type="EC" id="2.7.1.15" evidence="2 12"/>
<dbReference type="GO" id="GO:0004747">
    <property type="term" value="F:ribokinase activity"/>
    <property type="evidence" value="ECO:0007669"/>
    <property type="project" value="UniProtKB-UniRule"/>
</dbReference>
<comment type="cofactor">
    <cofactor evidence="12">
        <name>Mg(2+)</name>
        <dbReference type="ChEBI" id="CHEBI:18420"/>
    </cofactor>
    <text evidence="12">Requires a divalent cation, most likely magnesium in vivo, as an electrophilic catalyst to aid phosphoryl group transfer. It is the chelate of the metal and the nucleotide that is the actual substrate.</text>
</comment>
<comment type="subunit">
    <text evidence="12">Homodimer.</text>
</comment>
<feature type="binding site" evidence="12">
    <location>
        <begin position="39"/>
        <end position="43"/>
    </location>
    <ligand>
        <name>substrate</name>
    </ligand>
</feature>
<comment type="subcellular location">
    <subcellularLocation>
        <location evidence="12">Cytoplasm</location>
    </subcellularLocation>
    <subcellularLocation>
        <location evidence="12">Nucleus</location>
    </subcellularLocation>
</comment>
<evidence type="ECO:0000256" key="4">
    <source>
        <dbReference type="ARBA" id="ARBA00022679"/>
    </source>
</evidence>
<dbReference type="PANTHER" id="PTHR10584:SF166">
    <property type="entry name" value="RIBOKINASE"/>
    <property type="match status" value="1"/>
</dbReference>
<comment type="catalytic activity">
    <reaction evidence="12">
        <text>D-ribose + ATP = D-ribose 5-phosphate + ADP + H(+)</text>
        <dbReference type="Rhea" id="RHEA:13697"/>
        <dbReference type="ChEBI" id="CHEBI:15378"/>
        <dbReference type="ChEBI" id="CHEBI:30616"/>
        <dbReference type="ChEBI" id="CHEBI:47013"/>
        <dbReference type="ChEBI" id="CHEBI:78346"/>
        <dbReference type="ChEBI" id="CHEBI:456216"/>
        <dbReference type="EC" id="2.7.1.15"/>
    </reaction>
</comment>
<keyword evidence="11 12" id="KW-0119">Carbohydrate metabolism</keyword>
<comment type="function">
    <text evidence="12">Catalyzes the phosphorylation of ribose at O-5 in a reaction requiring ATP and magnesium. The resulting D-ribose-5-phosphate can then be used either for sythesis of nucleotides, histidine, and tryptophan, or as a component of the pentose phosphate pathway.</text>
</comment>
<dbReference type="PANTHER" id="PTHR10584">
    <property type="entry name" value="SUGAR KINASE"/>
    <property type="match status" value="1"/>
</dbReference>
<dbReference type="GO" id="GO:0005524">
    <property type="term" value="F:ATP binding"/>
    <property type="evidence" value="ECO:0007669"/>
    <property type="project" value="UniProtKB-UniRule"/>
</dbReference>
<sequence>MSLISVVGSCSIDFNSYSTRLPVLGETLIGTNFTQTFGGKGANQAYMCRLLQGGSEEDKTAFVGCVGSDLWGKEIQQNFESIGVDTKHLTVEGNKTGIALINIDKSGDNSIVIHTGANSLLSTKHLQEARETLLSSKVVVTQLEIDPLVALEAMKIGKEGGAFTILNPAPGLKNLPEGILEASSLVCPNETECEIISGIPVTDLESAKKSAQKIRQMGALNVVVTLGSKGCVLLDQNENFVHFPVKDEVVCKDSTGAGDSFVGALAYGISKGVDLTTSLERAVTVATISVQNLGTQTSFPSRKIVEKSIKF</sequence>
<evidence type="ECO:0000313" key="15">
    <source>
        <dbReference type="Proteomes" id="UP001146793"/>
    </source>
</evidence>
<gene>
    <name evidence="14" type="ORF">M0812_17126</name>
</gene>
<dbReference type="InterPro" id="IPR011877">
    <property type="entry name" value="Ribokinase"/>
</dbReference>
<evidence type="ECO:0000256" key="3">
    <source>
        <dbReference type="ARBA" id="ARBA00016943"/>
    </source>
</evidence>
<feature type="binding site" evidence="12">
    <location>
        <position position="144"/>
    </location>
    <ligand>
        <name>substrate</name>
    </ligand>
</feature>
<dbReference type="GO" id="GO:0005634">
    <property type="term" value="C:nucleus"/>
    <property type="evidence" value="ECO:0007669"/>
    <property type="project" value="UniProtKB-SubCell"/>
</dbReference>
<comment type="pathway">
    <text evidence="12">Carbohydrate metabolism; D-ribose degradation; D-ribose 5-phosphate from beta-D-ribopyranose: step 2/2.</text>
</comment>
<protein>
    <recommendedName>
        <fullName evidence="3 12">Ribokinase</fullName>
        <shortName evidence="12">RK</shortName>
        <ecNumber evidence="2 12">2.7.1.15</ecNumber>
    </recommendedName>
</protein>
<feature type="domain" description="Carbohydrate kinase PfkB" evidence="13">
    <location>
        <begin position="1"/>
        <end position="301"/>
    </location>
</feature>
<accession>A0AAV7Z7B8</accession>
<evidence type="ECO:0000256" key="12">
    <source>
        <dbReference type="HAMAP-Rule" id="MF_03215"/>
    </source>
</evidence>
<dbReference type="AlphaFoldDB" id="A0AAV7Z7B8"/>
<evidence type="ECO:0000256" key="10">
    <source>
        <dbReference type="ARBA" id="ARBA00022958"/>
    </source>
</evidence>
<organism evidence="14 15">
    <name type="scientific">Anaeramoeba flamelloides</name>
    <dbReference type="NCBI Taxonomy" id="1746091"/>
    <lineage>
        <taxon>Eukaryota</taxon>
        <taxon>Metamonada</taxon>
        <taxon>Anaeramoebidae</taxon>
        <taxon>Anaeramoeba</taxon>
    </lineage>
</organism>
<evidence type="ECO:0000256" key="2">
    <source>
        <dbReference type="ARBA" id="ARBA00012035"/>
    </source>
</evidence>
<keyword evidence="9 12" id="KW-0460">Magnesium</keyword>
<comment type="caution">
    <text evidence="12">Lacks conserved residue(s) required for the propagation of feature annotation.</text>
</comment>
<dbReference type="PRINTS" id="PR00990">
    <property type="entry name" value="RIBOKINASE"/>
</dbReference>
<dbReference type="InterPro" id="IPR002173">
    <property type="entry name" value="Carboh/pur_kinase_PfkB_CS"/>
</dbReference>
<dbReference type="Gene3D" id="3.40.1190.20">
    <property type="match status" value="1"/>
</dbReference>
<evidence type="ECO:0000256" key="8">
    <source>
        <dbReference type="ARBA" id="ARBA00022840"/>
    </source>
</evidence>
<dbReference type="GO" id="GO:0019303">
    <property type="term" value="P:D-ribose catabolic process"/>
    <property type="evidence" value="ECO:0007669"/>
    <property type="project" value="UniProtKB-UniRule"/>
</dbReference>
<keyword evidence="10 12" id="KW-0630">Potassium</keyword>
<evidence type="ECO:0000259" key="13">
    <source>
        <dbReference type="Pfam" id="PF00294"/>
    </source>
</evidence>
<dbReference type="PROSITE" id="PS00584">
    <property type="entry name" value="PFKB_KINASES_2"/>
    <property type="match status" value="1"/>
</dbReference>
<dbReference type="GO" id="GO:0046872">
    <property type="term" value="F:metal ion binding"/>
    <property type="evidence" value="ECO:0007669"/>
    <property type="project" value="UniProtKB-KW"/>
</dbReference>
<comment type="similarity">
    <text evidence="1">Belongs to the carbohydrate kinase pfkB family.</text>
</comment>
<keyword evidence="5 12" id="KW-0479">Metal-binding</keyword>
<keyword evidence="12" id="KW-0539">Nucleus</keyword>
<feature type="binding site" evidence="12">
    <location>
        <position position="294"/>
    </location>
    <ligand>
        <name>K(+)</name>
        <dbReference type="ChEBI" id="CHEBI:29103"/>
    </ligand>
</feature>
<feature type="binding site" evidence="12">
    <location>
        <position position="259"/>
    </location>
    <ligand>
        <name>substrate</name>
    </ligand>
</feature>
<feature type="binding site" evidence="12">
    <location>
        <position position="298"/>
    </location>
    <ligand>
        <name>K(+)</name>
        <dbReference type="ChEBI" id="CHEBI:29103"/>
    </ligand>
</feature>
<feature type="binding site" evidence="12">
    <location>
        <position position="253"/>
    </location>
    <ligand>
        <name>K(+)</name>
        <dbReference type="ChEBI" id="CHEBI:29103"/>
    </ligand>
</feature>
<evidence type="ECO:0000256" key="11">
    <source>
        <dbReference type="ARBA" id="ARBA00023277"/>
    </source>
</evidence>
<feature type="binding site" evidence="12">
    <location>
        <position position="189"/>
    </location>
    <ligand>
        <name>ATP</name>
        <dbReference type="ChEBI" id="CHEBI:30616"/>
    </ligand>
</feature>
<evidence type="ECO:0000256" key="6">
    <source>
        <dbReference type="ARBA" id="ARBA00022741"/>
    </source>
</evidence>
<dbReference type="InterPro" id="IPR011611">
    <property type="entry name" value="PfkB_dom"/>
</dbReference>
<feature type="active site" description="Proton acceptor" evidence="12">
    <location>
        <position position="259"/>
    </location>
</feature>
<evidence type="ECO:0000256" key="7">
    <source>
        <dbReference type="ARBA" id="ARBA00022777"/>
    </source>
</evidence>
<keyword evidence="7 12" id="KW-0418">Kinase</keyword>
<keyword evidence="6 12" id="KW-0547">Nucleotide-binding</keyword>
<feature type="binding site" evidence="12">
    <location>
        <begin position="225"/>
        <end position="230"/>
    </location>
    <ligand>
        <name>ATP</name>
        <dbReference type="ChEBI" id="CHEBI:30616"/>
    </ligand>
</feature>
<feature type="binding site" evidence="12">
    <location>
        <begin position="258"/>
        <end position="259"/>
    </location>
    <ligand>
        <name>ATP</name>
        <dbReference type="ChEBI" id="CHEBI:30616"/>
    </ligand>
</feature>
<reference evidence="14" key="1">
    <citation type="submission" date="2022-08" db="EMBL/GenBank/DDBJ databases">
        <title>Novel sulphate-reducing endosymbionts in the free-living metamonad Anaeramoeba.</title>
        <authorList>
            <person name="Jerlstrom-Hultqvist J."/>
            <person name="Cepicka I."/>
            <person name="Gallot-Lavallee L."/>
            <person name="Salas-Leiva D."/>
            <person name="Curtis B.A."/>
            <person name="Zahonova K."/>
            <person name="Pipaliya S."/>
            <person name="Dacks J."/>
            <person name="Roger A.J."/>
        </authorList>
    </citation>
    <scope>NUCLEOTIDE SEQUENCE</scope>
    <source>
        <strain evidence="14">Busselton2</strain>
    </source>
</reference>
<keyword evidence="12" id="KW-0963">Cytoplasm</keyword>
<evidence type="ECO:0000256" key="9">
    <source>
        <dbReference type="ARBA" id="ARBA00022842"/>
    </source>
</evidence>
<feature type="binding site" evidence="12">
    <location>
        <position position="292"/>
    </location>
    <ligand>
        <name>K(+)</name>
        <dbReference type="ChEBI" id="CHEBI:29103"/>
    </ligand>
</feature>
<comment type="similarity">
    <text evidence="12">Belongs to the carbohydrate kinase PfkB family. Ribokinase subfamily.</text>
</comment>
<feature type="binding site" evidence="12">
    <location>
        <position position="289"/>
    </location>
    <ligand>
        <name>K(+)</name>
        <dbReference type="ChEBI" id="CHEBI:29103"/>
    </ligand>
</feature>
<dbReference type="GO" id="GO:0005829">
    <property type="term" value="C:cytosol"/>
    <property type="evidence" value="ECO:0007669"/>
    <property type="project" value="TreeGrafter"/>
</dbReference>
<keyword evidence="4 12" id="KW-0808">Transferase</keyword>
<comment type="caution">
    <text evidence="14">The sequence shown here is derived from an EMBL/GenBank/DDBJ whole genome shotgun (WGS) entry which is preliminary data.</text>
</comment>
<dbReference type="CDD" id="cd01174">
    <property type="entry name" value="ribokinase"/>
    <property type="match status" value="1"/>
</dbReference>
<keyword evidence="8 12" id="KW-0067">ATP-binding</keyword>
<comment type="activity regulation">
    <text evidence="12">Activated by a monovalent cation that binds near, but not in, the active site. The most likely occupant of the site in vivo is potassium. Ion binding induces a conformational change that may alter substrate affinity.</text>
</comment>
<dbReference type="HAMAP" id="MF_01987">
    <property type="entry name" value="Ribokinase"/>
    <property type="match status" value="1"/>
</dbReference>
<proteinExistence type="inferred from homology"/>
<name>A0AAV7Z7B8_9EUKA</name>
<feature type="binding site" evidence="12">
    <location>
        <position position="255"/>
    </location>
    <ligand>
        <name>K(+)</name>
        <dbReference type="ChEBI" id="CHEBI:29103"/>
    </ligand>
</feature>
<dbReference type="InterPro" id="IPR002139">
    <property type="entry name" value="Ribo/fructo_kinase"/>
</dbReference>
<dbReference type="Pfam" id="PF00294">
    <property type="entry name" value="PfkB"/>
    <property type="match status" value="1"/>
</dbReference>
<dbReference type="InterPro" id="IPR029056">
    <property type="entry name" value="Ribokinase-like"/>
</dbReference>
<dbReference type="EMBL" id="JANTQA010000033">
    <property type="protein sequence ID" value="KAJ3437948.1"/>
    <property type="molecule type" value="Genomic_DNA"/>
</dbReference>